<dbReference type="PANTHER" id="PTHR30290">
    <property type="entry name" value="PERIPLASMIC BINDING COMPONENT OF ABC TRANSPORTER"/>
    <property type="match status" value="1"/>
</dbReference>
<accession>A0ABR7NE53</accession>
<evidence type="ECO:0000256" key="2">
    <source>
        <dbReference type="ARBA" id="ARBA00022448"/>
    </source>
</evidence>
<dbReference type="PIRSF" id="PIRSF002741">
    <property type="entry name" value="MppA"/>
    <property type="match status" value="1"/>
</dbReference>
<evidence type="ECO:0000256" key="1">
    <source>
        <dbReference type="ARBA" id="ARBA00005695"/>
    </source>
</evidence>
<keyword evidence="2" id="KW-0813">Transport</keyword>
<dbReference type="Gene3D" id="3.40.190.10">
    <property type="entry name" value="Periplasmic binding protein-like II"/>
    <property type="match status" value="1"/>
</dbReference>
<evidence type="ECO:0000259" key="5">
    <source>
        <dbReference type="Pfam" id="PF00496"/>
    </source>
</evidence>
<dbReference type="Proteomes" id="UP000657421">
    <property type="component" value="Unassembled WGS sequence"/>
</dbReference>
<feature type="signal peptide" evidence="4">
    <location>
        <begin position="1"/>
        <end position="28"/>
    </location>
</feature>
<proteinExistence type="inferred from homology"/>
<dbReference type="EMBL" id="JACRSZ010000031">
    <property type="protein sequence ID" value="MBC8574673.1"/>
    <property type="molecule type" value="Genomic_DNA"/>
</dbReference>
<comment type="similarity">
    <text evidence="1">Belongs to the bacterial solute-binding protein 5 family.</text>
</comment>
<evidence type="ECO:0000256" key="4">
    <source>
        <dbReference type="SAM" id="SignalP"/>
    </source>
</evidence>
<dbReference type="Gene3D" id="3.10.105.10">
    <property type="entry name" value="Dipeptide-binding Protein, Domain 3"/>
    <property type="match status" value="1"/>
</dbReference>
<sequence length="511" mass="55960">MSRKGLMRFLIAAAVSATALFGSMSVSAAETTQDTLTVAMGSDATSIDPVAVCNVYSSNIMAQIYDTLIDVAEDGTVTPRLAESYEVSDDGLTYTFKIRQGVKFHNGDELKASDVAYSLKRAQASAAVAHIFGDIDPDSFEVPDDYTVSFKLQQQNTGFIAGLANTGASIVPEAVVEAEGDNFGSNPIGTGPFKFVSWTKNDTIELERNDDYFGEEPALSKITFRIITEATNRAIELESGGVDMAFDISTNDISRVEDNSNLQLIRKVDNQTTFLAFNCEKEPWSNPDVRQAISYALDTTAICNAVWRGVGAPAAGPIAPNVKYHDNDLTPHEYNVEKAKELLAAAGIQEGQKLVISTNERQERIDMATIIQSQLKEVGIDVEIEVLEWGALLDKADRREQDAIMVGWTCQTADPDMAVYAVFHSQTNGQVGNNYANFSSEKVDELLEKGRSMPDSEDREAVYKELQEEIAAEAPWVFLNNGEVVVGAKANMKGFEPTAYGYHPLYNIYFE</sequence>
<dbReference type="InterPro" id="IPR039424">
    <property type="entry name" value="SBP_5"/>
</dbReference>
<evidence type="ECO:0000256" key="3">
    <source>
        <dbReference type="ARBA" id="ARBA00022729"/>
    </source>
</evidence>
<protein>
    <submittedName>
        <fullName evidence="6">ABC transporter substrate-binding protein</fullName>
    </submittedName>
</protein>
<feature type="chain" id="PRO_5045401241" evidence="4">
    <location>
        <begin position="29"/>
        <end position="511"/>
    </location>
</feature>
<evidence type="ECO:0000313" key="6">
    <source>
        <dbReference type="EMBL" id="MBC8574673.1"/>
    </source>
</evidence>
<evidence type="ECO:0000313" key="7">
    <source>
        <dbReference type="Proteomes" id="UP000657421"/>
    </source>
</evidence>
<name>A0ABR7NE53_9FIRM</name>
<organism evidence="6 7">
    <name type="scientific">Jingyaoa shaoxingensis</name>
    <dbReference type="NCBI Taxonomy" id="2763671"/>
    <lineage>
        <taxon>Bacteria</taxon>
        <taxon>Bacillati</taxon>
        <taxon>Bacillota</taxon>
        <taxon>Clostridia</taxon>
        <taxon>Lachnospirales</taxon>
        <taxon>Lachnospiraceae</taxon>
        <taxon>Jingyaoa</taxon>
    </lineage>
</organism>
<dbReference type="CDD" id="cd00995">
    <property type="entry name" value="PBP2_NikA_DppA_OppA_like"/>
    <property type="match status" value="1"/>
</dbReference>
<dbReference type="Pfam" id="PF00496">
    <property type="entry name" value="SBP_bac_5"/>
    <property type="match status" value="1"/>
</dbReference>
<gene>
    <name evidence="6" type="ORF">H8716_16690</name>
</gene>
<dbReference type="PANTHER" id="PTHR30290:SF9">
    <property type="entry name" value="OLIGOPEPTIDE-BINDING PROTEIN APPA"/>
    <property type="match status" value="1"/>
</dbReference>
<comment type="caution">
    <text evidence="6">The sequence shown here is derived from an EMBL/GenBank/DDBJ whole genome shotgun (WGS) entry which is preliminary data.</text>
</comment>
<keyword evidence="3 4" id="KW-0732">Signal</keyword>
<dbReference type="InterPro" id="IPR000914">
    <property type="entry name" value="SBP_5_dom"/>
</dbReference>
<dbReference type="InterPro" id="IPR030678">
    <property type="entry name" value="Peptide/Ni-bd"/>
</dbReference>
<feature type="domain" description="Solute-binding protein family 5" evidence="5">
    <location>
        <begin position="76"/>
        <end position="429"/>
    </location>
</feature>
<dbReference type="RefSeq" id="WP_249310126.1">
    <property type="nucleotide sequence ID" value="NZ_JACRSZ010000031.1"/>
</dbReference>
<dbReference type="SUPFAM" id="SSF53850">
    <property type="entry name" value="Periplasmic binding protein-like II"/>
    <property type="match status" value="1"/>
</dbReference>
<reference evidence="6 7" key="1">
    <citation type="submission" date="2020-08" db="EMBL/GenBank/DDBJ databases">
        <title>Genome public.</title>
        <authorList>
            <person name="Liu C."/>
            <person name="Sun Q."/>
        </authorList>
    </citation>
    <scope>NUCLEOTIDE SEQUENCE [LARGE SCALE GENOMIC DNA]</scope>
    <source>
        <strain evidence="6 7">NSJ-46</strain>
    </source>
</reference>
<keyword evidence="7" id="KW-1185">Reference proteome</keyword>
<dbReference type="Gene3D" id="3.90.76.10">
    <property type="entry name" value="Dipeptide-binding Protein, Domain 1"/>
    <property type="match status" value="1"/>
</dbReference>